<sequence length="464" mass="55246">MSEYFIAVPKFLNLEQRLSKFPPNFKFSKDFCYYYIAEIIRESMKKHTSQNTKIESVINQFIPRSSVIMQSISRQSKRHIDYLYEDFFGEGRLLHRKNYGPGECYSYRLPEYFWGDGELEIIKISEHTLVKNIKKKKKPTIHNTVKKRFNFVCGYFSPKAFEIDDQEALKDLYTEYKVSGNYKQYLSNVLKVVDFKNSHFPFYHRPNTDGRLHTAITSFPKICRKYLKYGNEPLAEVDLSASIPFFLSYILNLTIKESQPYNILHNQIYNKNILSLYMLVKSSVSLSSKEVEDFKALVLNDTIYDNFMDKFLNAPNFEFYFESKFGNVFDGDVSDLRKYSKSRFLSMLFAKNNQFQWEQETLYEQFPTIHEFIKVFKQLKLKNTKSTDRHKRLSYLLFQLESHFMLNIVAREINNKFKRKIPLFSLHDCIITKKSDIDIISEQVHDIFIREIGYAPNLKMKVWE</sequence>
<dbReference type="EMBL" id="QNUG01000090">
    <property type="protein sequence ID" value="REC65523.1"/>
    <property type="molecule type" value="Genomic_DNA"/>
</dbReference>
<protein>
    <recommendedName>
        <fullName evidence="3">DNA-directed RNA polymerase</fullName>
    </recommendedName>
</protein>
<evidence type="ECO:0008006" key="3">
    <source>
        <dbReference type="Google" id="ProtNLM"/>
    </source>
</evidence>
<organism evidence="1 2">
    <name type="scientific">Epilithonimonas hispanica</name>
    <dbReference type="NCBI Taxonomy" id="358687"/>
    <lineage>
        <taxon>Bacteria</taxon>
        <taxon>Pseudomonadati</taxon>
        <taxon>Bacteroidota</taxon>
        <taxon>Flavobacteriia</taxon>
        <taxon>Flavobacteriales</taxon>
        <taxon>Weeksellaceae</taxon>
        <taxon>Chryseobacterium group</taxon>
        <taxon>Epilithonimonas</taxon>
    </lineage>
</organism>
<name>A0A3D9CIB9_9FLAO</name>
<evidence type="ECO:0000313" key="2">
    <source>
        <dbReference type="Proteomes" id="UP000256326"/>
    </source>
</evidence>
<comment type="caution">
    <text evidence="1">The sequence shown here is derived from an EMBL/GenBank/DDBJ whole genome shotgun (WGS) entry which is preliminary data.</text>
</comment>
<proteinExistence type="predicted"/>
<dbReference type="Proteomes" id="UP000256326">
    <property type="component" value="Unassembled WGS sequence"/>
</dbReference>
<dbReference type="RefSeq" id="WP_116037287.1">
    <property type="nucleotide sequence ID" value="NZ_JBHLVV010000140.1"/>
</dbReference>
<reference evidence="1 2" key="1">
    <citation type="journal article" date="2006" name="Int. J. Syst. Evol. Microbiol.">
        <title>Chryseobacterium hispanicum sp. nov., isolated from the drinking water distribution system of Sevilla, Spain.</title>
        <authorList>
            <person name="Gallego V."/>
            <person name="Garcia M.T."/>
            <person name="Ventosa A."/>
        </authorList>
    </citation>
    <scope>NUCLEOTIDE SEQUENCE [LARGE SCALE GENOMIC DNA]</scope>
    <source>
        <strain evidence="1 2">KCTC 22104</strain>
    </source>
</reference>
<evidence type="ECO:0000313" key="1">
    <source>
        <dbReference type="EMBL" id="REC65523.1"/>
    </source>
</evidence>
<dbReference type="AlphaFoldDB" id="A0A3D9CIB9"/>
<dbReference type="OrthoDB" id="631303at2"/>
<accession>A0A3D9CIB9</accession>
<gene>
    <name evidence="1" type="ORF">DRF58_17835</name>
</gene>
<keyword evidence="2" id="KW-1185">Reference proteome</keyword>